<dbReference type="NCBIfam" id="TIGR04407">
    <property type="entry name" value="LptF_YjgP"/>
    <property type="match status" value="1"/>
</dbReference>
<evidence type="ECO:0000256" key="12">
    <source>
        <dbReference type="SAM" id="Phobius"/>
    </source>
</evidence>
<sequence>MIVFRYLSREVLLTLSAVSAVLLVFIMSGRFIKYLAQAASGALDPGVLFMIMGFRLPGFLQVILPLGLFLGILMAYGRLYLESEMTVLAATGMSQQRLLAITMGPAALVGLVVAWLSFSLAPQGAAQFSQLINQQDAMTEFDTLVPGRFQALRDGTRITYTKELSDDRSQLTGVFISEKRMSSDKSKDNGITVLVAEKGHQEVQPNGSRFLILENGYRYDGNPGAADYRVIKYDTYGTALPKPEISEEVTDREAIPTSELFGNRTARSVAELQWRISLPLSVFIVTLMAIPLSRVNPRQGRYLKLLPAILLYMSYLAILISVRSSLEKGKLPLSLGMWWVHAIYLAIGLVLFYWEPIRLKMASRRSVTEVTRGQA</sequence>
<keyword evidence="8 12" id="KW-0812">Transmembrane</keyword>
<keyword evidence="9 12" id="KW-1133">Transmembrane helix</keyword>
<dbReference type="PANTHER" id="PTHR33529">
    <property type="entry name" value="SLR0882 PROTEIN-RELATED"/>
    <property type="match status" value="1"/>
</dbReference>
<evidence type="ECO:0000313" key="13">
    <source>
        <dbReference type="EMBL" id="QHE96186.1"/>
    </source>
</evidence>
<evidence type="ECO:0000256" key="4">
    <source>
        <dbReference type="ARBA" id="ARBA00014213"/>
    </source>
</evidence>
<keyword evidence="7" id="KW-0997">Cell inner membrane</keyword>
<dbReference type="Pfam" id="PF03739">
    <property type="entry name" value="LptF_LptG"/>
    <property type="match status" value="1"/>
</dbReference>
<dbReference type="GO" id="GO:0015920">
    <property type="term" value="P:lipopolysaccharide transport"/>
    <property type="evidence" value="ECO:0007669"/>
    <property type="project" value="TreeGrafter"/>
</dbReference>
<name>A0A8T8BYL1_PSEYM</name>
<dbReference type="PANTHER" id="PTHR33529:SF7">
    <property type="entry name" value="LIPOPOLYSACCHARIDE EXPORT SYSTEM PERMEASE PROTEIN LPTF"/>
    <property type="match status" value="1"/>
</dbReference>
<dbReference type="EMBL" id="CP047260">
    <property type="protein sequence ID" value="QHE96186.1"/>
    <property type="molecule type" value="Genomic_DNA"/>
</dbReference>
<keyword evidence="5" id="KW-0813">Transport</keyword>
<evidence type="ECO:0000256" key="8">
    <source>
        <dbReference type="ARBA" id="ARBA00022692"/>
    </source>
</evidence>
<accession>A0A8T8BYL1</accession>
<evidence type="ECO:0000313" key="14">
    <source>
        <dbReference type="Proteomes" id="UP000003811"/>
    </source>
</evidence>
<evidence type="ECO:0000256" key="7">
    <source>
        <dbReference type="ARBA" id="ARBA00022519"/>
    </source>
</evidence>
<evidence type="ECO:0000256" key="11">
    <source>
        <dbReference type="ARBA" id="ARBA00026081"/>
    </source>
</evidence>
<proteinExistence type="inferred from homology"/>
<reference evidence="13 14" key="1">
    <citation type="journal article" date="2011" name="PLoS Pathog.">
        <title>Dynamic evolution of pathogenicity revealed by sequencing and comparative genomics of 19 Pseudomonas syringae isolates.</title>
        <authorList>
            <person name="Baltrus D.A."/>
            <person name="Nishimura M.T."/>
            <person name="Romanchuk A."/>
            <person name="Chang J.H."/>
            <person name="Mukhtar M.S."/>
            <person name="Cherkis K."/>
            <person name="Roach J."/>
            <person name="Grant S.R."/>
            <person name="Jones C.D."/>
            <person name="Dangl J.L."/>
        </authorList>
    </citation>
    <scope>NUCLEOTIDE SEQUENCE [LARGE SCALE GENOMIC DNA]</scope>
    <source>
        <strain evidence="13 14">ES4326</strain>
    </source>
</reference>
<feature type="transmembrane region" description="Helical" evidence="12">
    <location>
        <begin position="274"/>
        <end position="293"/>
    </location>
</feature>
<comment type="subcellular location">
    <subcellularLocation>
        <location evidence="2">Cell inner membrane</location>
        <topology evidence="2">Multi-pass membrane protein</topology>
    </subcellularLocation>
</comment>
<feature type="transmembrane region" description="Helical" evidence="12">
    <location>
        <begin position="54"/>
        <end position="77"/>
    </location>
</feature>
<dbReference type="GeneID" id="64467042"/>
<evidence type="ECO:0000256" key="9">
    <source>
        <dbReference type="ARBA" id="ARBA00022989"/>
    </source>
</evidence>
<gene>
    <name evidence="13" type="primary">lptF</name>
    <name evidence="13" type="ORF">PMA4326_005885</name>
</gene>
<dbReference type="GO" id="GO:0055085">
    <property type="term" value="P:transmembrane transport"/>
    <property type="evidence" value="ECO:0007669"/>
    <property type="project" value="InterPro"/>
</dbReference>
<evidence type="ECO:0000256" key="1">
    <source>
        <dbReference type="ARBA" id="ARBA00002265"/>
    </source>
</evidence>
<organism evidence="13 14">
    <name type="scientific">Pseudomonas syringae pv. maculicola str. ES4326</name>
    <dbReference type="NCBI Taxonomy" id="629265"/>
    <lineage>
        <taxon>Bacteria</taxon>
        <taxon>Pseudomonadati</taxon>
        <taxon>Pseudomonadota</taxon>
        <taxon>Gammaproteobacteria</taxon>
        <taxon>Pseudomonadales</taxon>
        <taxon>Pseudomonadaceae</taxon>
        <taxon>Pseudomonas</taxon>
    </lineage>
</organism>
<keyword evidence="6" id="KW-1003">Cell membrane</keyword>
<protein>
    <recommendedName>
        <fullName evidence="4">Lipopolysaccharide export system permease protein LptF</fullName>
    </recommendedName>
</protein>
<evidence type="ECO:0000256" key="6">
    <source>
        <dbReference type="ARBA" id="ARBA00022475"/>
    </source>
</evidence>
<comment type="function">
    <text evidence="1">Part of the ABC transporter complex LptBFG involved in the translocation of lipopolysaccharide (LPS) from the inner membrane to the outer membrane.</text>
</comment>
<evidence type="ECO:0000256" key="5">
    <source>
        <dbReference type="ARBA" id="ARBA00022448"/>
    </source>
</evidence>
<evidence type="ECO:0000256" key="3">
    <source>
        <dbReference type="ARBA" id="ARBA00007725"/>
    </source>
</evidence>
<dbReference type="AlphaFoldDB" id="A0A8T8BYL1"/>
<keyword evidence="10 12" id="KW-0472">Membrane</keyword>
<feature type="transmembrane region" description="Helical" evidence="12">
    <location>
        <begin position="336"/>
        <end position="354"/>
    </location>
</feature>
<feature type="transmembrane region" description="Helical" evidence="12">
    <location>
        <begin position="98"/>
        <end position="118"/>
    </location>
</feature>
<dbReference type="RefSeq" id="WP_007252998.1">
    <property type="nucleotide sequence ID" value="NZ_CP047260.1"/>
</dbReference>
<evidence type="ECO:0000256" key="2">
    <source>
        <dbReference type="ARBA" id="ARBA00004429"/>
    </source>
</evidence>
<feature type="transmembrane region" description="Helical" evidence="12">
    <location>
        <begin position="305"/>
        <end position="324"/>
    </location>
</feature>
<dbReference type="GO" id="GO:0043190">
    <property type="term" value="C:ATP-binding cassette (ABC) transporter complex"/>
    <property type="evidence" value="ECO:0007669"/>
    <property type="project" value="InterPro"/>
</dbReference>
<comment type="similarity">
    <text evidence="3">Belongs to the LptF/LptG family.</text>
</comment>
<dbReference type="InterPro" id="IPR005495">
    <property type="entry name" value="LptG/LptF_permease"/>
</dbReference>
<dbReference type="Proteomes" id="UP000003811">
    <property type="component" value="Chromosome"/>
</dbReference>
<comment type="subunit">
    <text evidence="11">Component of the lipopolysaccharide transport and assembly complex. The LptBFG transporter is composed of two ATP-binding proteins (LptB) and two transmembrane proteins (LptF and LptG).</text>
</comment>
<dbReference type="InterPro" id="IPR030922">
    <property type="entry name" value="LptF"/>
</dbReference>
<evidence type="ECO:0000256" key="10">
    <source>
        <dbReference type="ARBA" id="ARBA00023136"/>
    </source>
</evidence>